<accession>A0A6C0BQ75</accession>
<reference evidence="2" key="1">
    <citation type="journal article" date="2020" name="Nature">
        <title>Giant virus diversity and host interactions through global metagenomics.</title>
        <authorList>
            <person name="Schulz F."/>
            <person name="Roux S."/>
            <person name="Paez-Espino D."/>
            <person name="Jungbluth S."/>
            <person name="Walsh D.A."/>
            <person name="Denef V.J."/>
            <person name="McMahon K.D."/>
            <person name="Konstantinidis K.T."/>
            <person name="Eloe-Fadrosh E.A."/>
            <person name="Kyrpides N.C."/>
            <person name="Woyke T."/>
        </authorList>
    </citation>
    <scope>NUCLEOTIDE SEQUENCE</scope>
    <source>
        <strain evidence="2">GVMAG-M-3300018080-19</strain>
    </source>
</reference>
<name>A0A6C0BQ75_9ZZZZ</name>
<sequence>MLVLDDHITLYPDNPAISLNSENPMPRHFFFDCAQIHMASPQSRRDFNPHQDDDGIFDGMAPINDVGRKEYGKSPSKPARRRASKRSRKPSNANTEEMDKLKAQIAEMSTKFNECYEILQKTLKENAKLAEQLKKQRRGYQCKTCGKDTQKLVEGKTPGEIYCVSCFCQILSDTCLQVSTDEASQRCLVNFTPNDLYTQRLANPGHIMLYESKGEETCSVCEVFKSSAYEVTKHELKCTFTLMKCPHCEEKIGTAEDLQVHINEVCRSILCVPCGANMTWVEQQAHAKNHAALETVAIKTAVVAQLRQFIEGLESGTVPPATFTFLVKTGLIAEAQRNLN</sequence>
<dbReference type="Gene3D" id="3.30.40.10">
    <property type="entry name" value="Zinc/RING finger domain, C3HC4 (zinc finger)"/>
    <property type="match status" value="1"/>
</dbReference>
<dbReference type="EMBL" id="MN739209">
    <property type="protein sequence ID" value="QHS93784.1"/>
    <property type="molecule type" value="Genomic_DNA"/>
</dbReference>
<protein>
    <recommendedName>
        <fullName evidence="3">TRAF-type domain-containing protein</fullName>
    </recommendedName>
</protein>
<evidence type="ECO:0000256" key="1">
    <source>
        <dbReference type="SAM" id="MobiDB-lite"/>
    </source>
</evidence>
<dbReference type="InterPro" id="IPR013083">
    <property type="entry name" value="Znf_RING/FYVE/PHD"/>
</dbReference>
<evidence type="ECO:0000313" key="2">
    <source>
        <dbReference type="EMBL" id="QHS93784.1"/>
    </source>
</evidence>
<dbReference type="AlphaFoldDB" id="A0A6C0BQ75"/>
<organism evidence="2">
    <name type="scientific">viral metagenome</name>
    <dbReference type="NCBI Taxonomy" id="1070528"/>
    <lineage>
        <taxon>unclassified sequences</taxon>
        <taxon>metagenomes</taxon>
        <taxon>organismal metagenomes</taxon>
    </lineage>
</organism>
<feature type="compositionally biased region" description="Basic residues" evidence="1">
    <location>
        <begin position="78"/>
        <end position="89"/>
    </location>
</feature>
<feature type="compositionally biased region" description="Basic and acidic residues" evidence="1">
    <location>
        <begin position="43"/>
        <end position="53"/>
    </location>
</feature>
<proteinExistence type="predicted"/>
<evidence type="ECO:0008006" key="3">
    <source>
        <dbReference type="Google" id="ProtNLM"/>
    </source>
</evidence>
<feature type="region of interest" description="Disordered" evidence="1">
    <location>
        <begin position="41"/>
        <end position="98"/>
    </location>
</feature>